<dbReference type="InterPro" id="IPR036259">
    <property type="entry name" value="MFS_trans_sf"/>
</dbReference>
<keyword evidence="4 7" id="KW-1133">Transmembrane helix</keyword>
<feature type="transmembrane region" description="Helical" evidence="7">
    <location>
        <begin position="96"/>
        <end position="118"/>
    </location>
</feature>
<evidence type="ECO:0000313" key="10">
    <source>
        <dbReference type="Proteomes" id="UP001456224"/>
    </source>
</evidence>
<evidence type="ECO:0000259" key="8">
    <source>
        <dbReference type="PROSITE" id="PS50850"/>
    </source>
</evidence>
<feature type="region of interest" description="Disordered" evidence="6">
    <location>
        <begin position="193"/>
        <end position="212"/>
    </location>
</feature>
<reference evidence="9 10" key="1">
    <citation type="submission" date="2024-03" db="EMBL/GenBank/DDBJ databases">
        <title>Reference genomes for the five species model microbial community.</title>
        <authorList>
            <person name="Padfield D."/>
        </authorList>
    </citation>
    <scope>NUCLEOTIDE SEQUENCE [LARGE SCALE GENOMIC DNA]</scope>
    <source>
        <strain evidence="9 10">AB1</strain>
    </source>
</reference>
<feature type="transmembrane region" description="Helical" evidence="7">
    <location>
        <begin position="161"/>
        <end position="183"/>
    </location>
</feature>
<feature type="transmembrane region" description="Helical" evidence="7">
    <location>
        <begin position="250"/>
        <end position="272"/>
    </location>
</feature>
<feature type="transmembrane region" description="Helical" evidence="7">
    <location>
        <begin position="218"/>
        <end position="238"/>
    </location>
</feature>
<keyword evidence="10" id="KW-1185">Reference proteome</keyword>
<dbReference type="InterPro" id="IPR050189">
    <property type="entry name" value="MFS_Efflux_Transporters"/>
</dbReference>
<feature type="transmembrane region" description="Helical" evidence="7">
    <location>
        <begin position="130"/>
        <end position="149"/>
    </location>
</feature>
<dbReference type="PANTHER" id="PTHR43124:SF3">
    <property type="entry name" value="CHLORAMPHENICOL EFFLUX PUMP RV0191"/>
    <property type="match status" value="1"/>
</dbReference>
<evidence type="ECO:0000256" key="2">
    <source>
        <dbReference type="ARBA" id="ARBA00022475"/>
    </source>
</evidence>
<protein>
    <submittedName>
        <fullName evidence="9">MFS transporter</fullName>
    </submittedName>
</protein>
<dbReference type="EMBL" id="CP148753">
    <property type="protein sequence ID" value="WXR71811.1"/>
    <property type="molecule type" value="Genomic_DNA"/>
</dbReference>
<evidence type="ECO:0000256" key="3">
    <source>
        <dbReference type="ARBA" id="ARBA00022692"/>
    </source>
</evidence>
<organism evidence="9 10">
    <name type="scientific">Achromobacter veterisilvae</name>
    <dbReference type="NCBI Taxonomy" id="2069367"/>
    <lineage>
        <taxon>Bacteria</taxon>
        <taxon>Pseudomonadati</taxon>
        <taxon>Pseudomonadota</taxon>
        <taxon>Betaproteobacteria</taxon>
        <taxon>Burkholderiales</taxon>
        <taxon>Alcaligenaceae</taxon>
        <taxon>Achromobacter</taxon>
    </lineage>
</organism>
<evidence type="ECO:0000256" key="7">
    <source>
        <dbReference type="SAM" id="Phobius"/>
    </source>
</evidence>
<evidence type="ECO:0000256" key="5">
    <source>
        <dbReference type="ARBA" id="ARBA00023136"/>
    </source>
</evidence>
<feature type="transmembrane region" description="Helical" evidence="7">
    <location>
        <begin position="71"/>
        <end position="90"/>
    </location>
</feature>
<proteinExistence type="predicted"/>
<dbReference type="PROSITE" id="PS50850">
    <property type="entry name" value="MFS"/>
    <property type="match status" value="1"/>
</dbReference>
<feature type="transmembrane region" description="Helical" evidence="7">
    <location>
        <begin position="284"/>
        <end position="304"/>
    </location>
</feature>
<feature type="domain" description="Major facilitator superfamily (MFS) profile" evidence="8">
    <location>
        <begin position="1"/>
        <end position="395"/>
    </location>
</feature>
<comment type="subcellular location">
    <subcellularLocation>
        <location evidence="1">Cell membrane</location>
        <topology evidence="1">Multi-pass membrane protein</topology>
    </subcellularLocation>
</comment>
<accession>A0ABZ2RTQ2</accession>
<dbReference type="InterPro" id="IPR011701">
    <property type="entry name" value="MFS"/>
</dbReference>
<keyword evidence="5 7" id="KW-0472">Membrane</keyword>
<dbReference type="Gene3D" id="1.20.1250.20">
    <property type="entry name" value="MFS general substrate transporter like domains"/>
    <property type="match status" value="1"/>
</dbReference>
<dbReference type="PANTHER" id="PTHR43124">
    <property type="entry name" value="PURINE EFFLUX PUMP PBUE"/>
    <property type="match status" value="1"/>
</dbReference>
<feature type="transmembrane region" description="Helical" evidence="7">
    <location>
        <begin position="371"/>
        <end position="390"/>
    </location>
</feature>
<dbReference type="Pfam" id="PF07690">
    <property type="entry name" value="MFS_1"/>
    <property type="match status" value="1"/>
</dbReference>
<dbReference type="Proteomes" id="UP001456224">
    <property type="component" value="Chromosome"/>
</dbReference>
<name>A0ABZ2RTQ2_9BURK</name>
<evidence type="ECO:0000256" key="6">
    <source>
        <dbReference type="SAM" id="MobiDB-lite"/>
    </source>
</evidence>
<dbReference type="InterPro" id="IPR020846">
    <property type="entry name" value="MFS_dom"/>
</dbReference>
<gene>
    <name evidence="9" type="ORF">WHX56_19400</name>
</gene>
<evidence type="ECO:0000256" key="4">
    <source>
        <dbReference type="ARBA" id="ARBA00022989"/>
    </source>
</evidence>
<keyword evidence="3 7" id="KW-0812">Transmembrane</keyword>
<evidence type="ECO:0000313" key="9">
    <source>
        <dbReference type="EMBL" id="WXR71811.1"/>
    </source>
</evidence>
<dbReference type="RefSeq" id="WP_338878699.1">
    <property type="nucleotide sequence ID" value="NZ_CP148753.1"/>
</dbReference>
<feature type="transmembrane region" description="Helical" evidence="7">
    <location>
        <begin position="45"/>
        <end position="64"/>
    </location>
</feature>
<evidence type="ECO:0000256" key="1">
    <source>
        <dbReference type="ARBA" id="ARBA00004651"/>
    </source>
</evidence>
<sequence>MTGAPVRVVGSLGTAQTLAWASSYYLPAMLAAPMASDLGIPTPTVYAAFSGAMVVSALAGPWAGQAIDRRGGRVVLVGTSLIFALGLAMLGLSEGLWTMVAAWLIIGVAMGAGLYEAAFSSLVRLYGHHARGAITGITLIAGFASTVGWPLSAWMETQFGWRNACFGWAGLHLLIGLPLNAWLPKLPRQAKHERSAVSDPTRAVSSPSPAPTAGRHGYATALLAFVFAATWFISTSMATHLPRMLEATGATLAAAVAVGALIGPAQVAGRVLEFGFLRRVHPLLSARLAALAHPAGVAVLLMAGPVMAPAFAILHGAGNGILTIAKGTLPLVLFGAQGYGARQGWLMMPARIAQAAAPFLFGLALDAWGANALWLSGAIGLAAGGALMLLRAQPPKSC</sequence>
<dbReference type="SUPFAM" id="SSF103473">
    <property type="entry name" value="MFS general substrate transporter"/>
    <property type="match status" value="1"/>
</dbReference>
<keyword evidence="2" id="KW-1003">Cell membrane</keyword>